<dbReference type="AlphaFoldDB" id="A0A8T0GYA7"/>
<keyword evidence="1" id="KW-0812">Transmembrane</keyword>
<gene>
    <name evidence="2" type="ORF">KC19_8G040200</name>
</gene>
<accession>A0A8T0GYA7</accession>
<protein>
    <submittedName>
        <fullName evidence="2">Uncharacterized protein</fullName>
    </submittedName>
</protein>
<evidence type="ECO:0000256" key="1">
    <source>
        <dbReference type="SAM" id="Phobius"/>
    </source>
</evidence>
<evidence type="ECO:0000313" key="2">
    <source>
        <dbReference type="EMBL" id="KAG0563547.1"/>
    </source>
</evidence>
<sequence length="71" mass="7893">MMSTDLICEVRQQDDVQQTQFRSQASQPAKLVFAFILPTIIASLTCSGGAATVPNFAFTETVKVRVFILRR</sequence>
<proteinExistence type="predicted"/>
<organism evidence="2 3">
    <name type="scientific">Ceratodon purpureus</name>
    <name type="common">Fire moss</name>
    <name type="synonym">Dicranum purpureum</name>
    <dbReference type="NCBI Taxonomy" id="3225"/>
    <lineage>
        <taxon>Eukaryota</taxon>
        <taxon>Viridiplantae</taxon>
        <taxon>Streptophyta</taxon>
        <taxon>Embryophyta</taxon>
        <taxon>Bryophyta</taxon>
        <taxon>Bryophytina</taxon>
        <taxon>Bryopsida</taxon>
        <taxon>Dicranidae</taxon>
        <taxon>Pseudoditrichales</taxon>
        <taxon>Ditrichaceae</taxon>
        <taxon>Ceratodon</taxon>
    </lineage>
</organism>
<evidence type="ECO:0000313" key="3">
    <source>
        <dbReference type="Proteomes" id="UP000822688"/>
    </source>
</evidence>
<dbReference type="EMBL" id="CM026429">
    <property type="protein sequence ID" value="KAG0563547.1"/>
    <property type="molecule type" value="Genomic_DNA"/>
</dbReference>
<comment type="caution">
    <text evidence="2">The sequence shown here is derived from an EMBL/GenBank/DDBJ whole genome shotgun (WGS) entry which is preliminary data.</text>
</comment>
<reference evidence="2" key="1">
    <citation type="submission" date="2020-06" db="EMBL/GenBank/DDBJ databases">
        <title>WGS assembly of Ceratodon purpureus strain R40.</title>
        <authorList>
            <person name="Carey S.B."/>
            <person name="Jenkins J."/>
            <person name="Shu S."/>
            <person name="Lovell J.T."/>
            <person name="Sreedasyam A."/>
            <person name="Maumus F."/>
            <person name="Tiley G.P."/>
            <person name="Fernandez-Pozo N."/>
            <person name="Barry K."/>
            <person name="Chen C."/>
            <person name="Wang M."/>
            <person name="Lipzen A."/>
            <person name="Daum C."/>
            <person name="Saski C.A."/>
            <person name="Payton A.C."/>
            <person name="Mcbreen J.C."/>
            <person name="Conrad R.E."/>
            <person name="Kollar L.M."/>
            <person name="Olsson S."/>
            <person name="Huttunen S."/>
            <person name="Landis J.B."/>
            <person name="Wickett N.J."/>
            <person name="Johnson M.G."/>
            <person name="Rensing S.A."/>
            <person name="Grimwood J."/>
            <person name="Schmutz J."/>
            <person name="Mcdaniel S.F."/>
        </authorList>
    </citation>
    <scope>NUCLEOTIDE SEQUENCE</scope>
    <source>
        <strain evidence="2">R40</strain>
    </source>
</reference>
<keyword evidence="3" id="KW-1185">Reference proteome</keyword>
<dbReference type="Proteomes" id="UP000822688">
    <property type="component" value="Chromosome 8"/>
</dbReference>
<keyword evidence="1" id="KW-0472">Membrane</keyword>
<feature type="transmembrane region" description="Helical" evidence="1">
    <location>
        <begin position="31"/>
        <end position="53"/>
    </location>
</feature>
<name>A0A8T0GYA7_CERPU</name>
<keyword evidence="1" id="KW-1133">Transmembrane helix</keyword>